<dbReference type="RefSeq" id="WP_380023241.1">
    <property type="nucleotide sequence ID" value="NZ_JBHMDY010000004.1"/>
</dbReference>
<evidence type="ECO:0000256" key="10">
    <source>
        <dbReference type="SAM" id="MobiDB-lite"/>
    </source>
</evidence>
<feature type="domain" description="FtsK" evidence="12">
    <location>
        <begin position="854"/>
        <end position="1048"/>
    </location>
</feature>
<dbReference type="SMART" id="SM00382">
    <property type="entry name" value="AAA"/>
    <property type="match status" value="3"/>
</dbReference>
<feature type="binding site" evidence="9">
    <location>
        <begin position="1168"/>
        <end position="1175"/>
    </location>
    <ligand>
        <name>ATP</name>
        <dbReference type="ChEBI" id="CHEBI:30616"/>
    </ligand>
</feature>
<dbReference type="NCBIfam" id="TIGR03925">
    <property type="entry name" value="T7SS_EccC_b"/>
    <property type="match status" value="1"/>
</dbReference>
<dbReference type="InterPro" id="IPR023836">
    <property type="entry name" value="EccCa-like_Actinobacteria"/>
</dbReference>
<dbReference type="InterPro" id="IPR023837">
    <property type="entry name" value="EccCb-like_Actinobacteria"/>
</dbReference>
<organism evidence="13 14">
    <name type="scientific">Dietzia aerolata</name>
    <dbReference type="NCBI Taxonomy" id="595984"/>
    <lineage>
        <taxon>Bacteria</taxon>
        <taxon>Bacillati</taxon>
        <taxon>Actinomycetota</taxon>
        <taxon>Actinomycetes</taxon>
        <taxon>Mycobacteriales</taxon>
        <taxon>Dietziaceae</taxon>
        <taxon>Dietzia</taxon>
    </lineage>
</organism>
<evidence type="ECO:0000256" key="2">
    <source>
        <dbReference type="ARBA" id="ARBA00022475"/>
    </source>
</evidence>
<dbReference type="EMBL" id="JBHMDY010000004">
    <property type="protein sequence ID" value="MFB9259613.1"/>
    <property type="molecule type" value="Genomic_DNA"/>
</dbReference>
<dbReference type="Gene3D" id="3.40.50.300">
    <property type="entry name" value="P-loop containing nucleotide triphosphate hydrolases"/>
    <property type="match status" value="3"/>
</dbReference>
<evidence type="ECO:0000256" key="1">
    <source>
        <dbReference type="ARBA" id="ARBA00004651"/>
    </source>
</evidence>
<evidence type="ECO:0000313" key="13">
    <source>
        <dbReference type="EMBL" id="MFB9259613.1"/>
    </source>
</evidence>
<dbReference type="PANTHER" id="PTHR22683">
    <property type="entry name" value="SPORULATION PROTEIN RELATED"/>
    <property type="match status" value="1"/>
</dbReference>
<dbReference type="InterPro" id="IPR050206">
    <property type="entry name" value="FtsK/SpoIIIE/SftA"/>
</dbReference>
<evidence type="ECO:0000259" key="12">
    <source>
        <dbReference type="PROSITE" id="PS50901"/>
    </source>
</evidence>
<keyword evidence="5 9" id="KW-0547">Nucleotide-binding</keyword>
<keyword evidence="7 11" id="KW-1133">Transmembrane helix</keyword>
<feature type="domain" description="FtsK" evidence="12">
    <location>
        <begin position="1148"/>
        <end position="1335"/>
    </location>
</feature>
<feature type="transmembrane region" description="Helical" evidence="11">
    <location>
        <begin position="69"/>
        <end position="91"/>
    </location>
</feature>
<evidence type="ECO:0000256" key="11">
    <source>
        <dbReference type="SAM" id="Phobius"/>
    </source>
</evidence>
<evidence type="ECO:0000256" key="7">
    <source>
        <dbReference type="ARBA" id="ARBA00022989"/>
    </source>
</evidence>
<evidence type="ECO:0000256" key="6">
    <source>
        <dbReference type="ARBA" id="ARBA00022840"/>
    </source>
</evidence>
<accession>A0ABV5JPI8</accession>
<evidence type="ECO:0000256" key="4">
    <source>
        <dbReference type="ARBA" id="ARBA00022737"/>
    </source>
</evidence>
<evidence type="ECO:0000256" key="9">
    <source>
        <dbReference type="PROSITE-ProRule" id="PRU00289"/>
    </source>
</evidence>
<dbReference type="InterPro" id="IPR027417">
    <property type="entry name" value="P-loop_NTPase"/>
</dbReference>
<evidence type="ECO:0000256" key="3">
    <source>
        <dbReference type="ARBA" id="ARBA00022692"/>
    </source>
</evidence>
<evidence type="ECO:0000256" key="8">
    <source>
        <dbReference type="ARBA" id="ARBA00023136"/>
    </source>
</evidence>
<protein>
    <submittedName>
        <fullName evidence="13">Type VII secretion protein EccCa</fullName>
    </submittedName>
</protein>
<keyword evidence="14" id="KW-1185">Reference proteome</keyword>
<keyword evidence="8 11" id="KW-0472">Membrane</keyword>
<feature type="binding site" evidence="9">
    <location>
        <begin position="488"/>
        <end position="495"/>
    </location>
    <ligand>
        <name>ATP</name>
        <dbReference type="ChEBI" id="CHEBI:30616"/>
    </ligand>
</feature>
<evidence type="ECO:0000313" key="14">
    <source>
        <dbReference type="Proteomes" id="UP001589700"/>
    </source>
</evidence>
<keyword evidence="4" id="KW-0677">Repeat</keyword>
<dbReference type="PANTHER" id="PTHR22683:SF1">
    <property type="entry name" value="TYPE VII SECRETION SYSTEM PROTEIN ESSC"/>
    <property type="match status" value="1"/>
</dbReference>
<reference evidence="13 14" key="1">
    <citation type="submission" date="2024-09" db="EMBL/GenBank/DDBJ databases">
        <authorList>
            <person name="Sun Q."/>
            <person name="Mori K."/>
        </authorList>
    </citation>
    <scope>NUCLEOTIDE SEQUENCE [LARGE SCALE GENOMIC DNA]</scope>
    <source>
        <strain evidence="13 14">CCM 7659</strain>
    </source>
</reference>
<comment type="caution">
    <text evidence="13">The sequence shown here is derived from an EMBL/GenBank/DDBJ whole genome shotgun (WGS) entry which is preliminary data.</text>
</comment>
<feature type="transmembrane region" description="Helical" evidence="11">
    <location>
        <begin position="38"/>
        <end position="57"/>
    </location>
</feature>
<keyword evidence="2" id="KW-1003">Cell membrane</keyword>
<comment type="subcellular location">
    <subcellularLocation>
        <location evidence="1">Cell membrane</location>
        <topology evidence="1">Multi-pass membrane protein</topology>
    </subcellularLocation>
</comment>
<dbReference type="InterPro" id="IPR003593">
    <property type="entry name" value="AAA+_ATPase"/>
</dbReference>
<feature type="domain" description="FtsK" evidence="12">
    <location>
        <begin position="465"/>
        <end position="665"/>
    </location>
</feature>
<dbReference type="InterPro" id="IPR002543">
    <property type="entry name" value="FtsK_dom"/>
</dbReference>
<dbReference type="NCBIfam" id="TIGR03924">
    <property type="entry name" value="T7SS_EccC_a"/>
    <property type="match status" value="1"/>
</dbReference>
<proteinExistence type="predicted"/>
<sequence>MGDVVFTRAEKLAAPPVPQGQIALQAPPALPRPTPRPLVQIVLPIVLVVAVVGMVVVMMRTGMMRNPMFMLFPVMMAVSALGMLAGTLGGGNKTAETDELRKDYLRYLGQTRDKVRETAAAQRAAALWRHPDPVELPAMVGTARMWERDDTDADPDDLTVRIGPGRQSLATPLAAPDTGPVDDLEPVSVVSMRRFVRVHSVVDDLPVALELRAFAALSLDGEVDAARSAVRAMLAGLVVSHGPGRVRIAVAASEGEARRAWEWLKWLPHHEHPIFTDGGGRVRMTEFSLAGVESMMGTEIADRAAFSPSAPRVPGRPHLVVVVDGVGVTGAERLLAEDGLDGVTVVEVSGSRAGQLRDLALRRGLCMRVDDAGVARIRTEDGDEEIARVDSMSLPEAERLAMALSRFRPADTVTHADGSTSTRRAPGLPDLLGIGVAAQVDPAVAWRRRGERDRLRVPVGVSPDGAPVELDLKEAAHGGMGPHGLCIGATGSGKSEFLRTLVLGLVATHDPDALNLVLVDFKGGATFLGLEPLAHVAAVITNLQAEITMVDRMRDALEGELTRRQEILRAAGNYANVGEYEAARARGAALDPLPALVIVVDEFTELLTSKPEFAELFLTIGRLGRSLHIHLLLASQRLEEGRLRGLDSHLSYRIALKTFSATESRTVLGVTDAYHLPATPGAGYLKVDAGDPVRFDAAYVSGPYRQDRRLDGSSVATPAARAAVRPFTSWYMPVPAPAPVPVDEFDAVAGSGSGAGAGAGVESAPGGAPGSAGGDEALSLLDVLVGRLIGHGRAAHEVWLPPLAEGAPLDEVVGTEPGGMEIAASGAQSAAQPGGDRASVLRFPLAVVDLPFEQRRATWWVDLSGADGNMAVVGGTRSGKSTTLCTLVLSAAALAEPDRLSVYVVDLGGGLLRTVADLPHVGGVAQRGETERIRRTIAEVDSERRRRQAAFREAGITSVGQARRRTVDRDGRPVAEFPDILLVIDGWQALRTEFEDLEAVVLGLAADGLSYGIHVVLAASRWADLRPALRDALGTRVELRLGDPTDSMIDRRTAMGVPAVPGRGLTREREHMLVYQPRLDGRVDVDGIADATVEAARHLAARWRARVGDLAAAPVRMLPAILPYEQMASLARPGRDGGRTKLPVGLDEADLTVAYADLETDPLMLVFGDSECGKTSVLRALARGVVTGNSPAHAKLVIADYRRTMLGEFEGEHLAGYAATETAFEPMVAHLEQILDQRMPGPDVTAEELRARSWWSGPRITLLVDDLDLVVTGTGNPLQPLTRFLPHARDIGLSVVLARRSAGASRSMFDPFVSRMRDLGGAGLIMSGSREEGPLLGGVRPGPLPAGRGRFITRDGGVRLVQTALATPSADTPSVSTGSEEALK</sequence>
<feature type="region of interest" description="Disordered" evidence="10">
    <location>
        <begin position="753"/>
        <end position="772"/>
    </location>
</feature>
<dbReference type="PROSITE" id="PS50901">
    <property type="entry name" value="FTSK"/>
    <property type="match status" value="3"/>
</dbReference>
<dbReference type="Pfam" id="PF01580">
    <property type="entry name" value="FtsK_SpoIIIE"/>
    <property type="match status" value="2"/>
</dbReference>
<evidence type="ECO:0000256" key="5">
    <source>
        <dbReference type="ARBA" id="ARBA00022741"/>
    </source>
</evidence>
<keyword evidence="3 11" id="KW-0812">Transmembrane</keyword>
<keyword evidence="6 9" id="KW-0067">ATP-binding</keyword>
<dbReference type="Proteomes" id="UP001589700">
    <property type="component" value="Unassembled WGS sequence"/>
</dbReference>
<feature type="binding site" evidence="9">
    <location>
        <begin position="874"/>
        <end position="881"/>
    </location>
    <ligand>
        <name>ATP</name>
        <dbReference type="ChEBI" id="CHEBI:30616"/>
    </ligand>
</feature>
<gene>
    <name evidence="13" type="primary">eccCa</name>
    <name evidence="13" type="ORF">ACFFVD_07340</name>
</gene>
<dbReference type="SUPFAM" id="SSF52540">
    <property type="entry name" value="P-loop containing nucleoside triphosphate hydrolases"/>
    <property type="match status" value="3"/>
</dbReference>
<name>A0ABV5JPI8_9ACTN</name>